<sequence>TIDIFEVGSILTKIESFDIEPRKGISDVGSFSPTTHRISGSHDDHLTIMDIRDSRHLLEEECFFSSCFSPDGGLFASDNIGSVQVWKYTSDGYAEWRGFPTQDYPMDLRFSPTSSSLSSCTDGVLKLWRLDGPSIDGYYDNYGLPIIISRCGGYIVAGYKGDSAVTITNLLSQTSPCVIDTGDGTITAWWLTGEGMVDGVLPGGRAGRGNAIWTIPVQSYRPDLYVQDQTMVIEEGRKAVHAYHTETGEVLELIQLNPHRQEHYWGGMLSSDVDRSRKLGWDTTSKGGGLLSRNTLREGWVRGLGGNRLLWLPVEWRDPEFIASSLYDGTVVWLQSDKDFDTWIVAIKF</sequence>
<reference evidence="1" key="2">
    <citation type="journal article" date="2020" name="Nat. Commun.">
        <title>Large-scale genome sequencing of mycorrhizal fungi provides insights into the early evolution of symbiotic traits.</title>
        <authorList>
            <person name="Miyauchi S."/>
            <person name="Kiss E."/>
            <person name="Kuo A."/>
            <person name="Drula E."/>
            <person name="Kohler A."/>
            <person name="Sanchez-Garcia M."/>
            <person name="Morin E."/>
            <person name="Andreopoulos B."/>
            <person name="Barry K.W."/>
            <person name="Bonito G."/>
            <person name="Buee M."/>
            <person name="Carver A."/>
            <person name="Chen C."/>
            <person name="Cichocki N."/>
            <person name="Clum A."/>
            <person name="Culley D."/>
            <person name="Crous P.W."/>
            <person name="Fauchery L."/>
            <person name="Girlanda M."/>
            <person name="Hayes R.D."/>
            <person name="Keri Z."/>
            <person name="LaButti K."/>
            <person name="Lipzen A."/>
            <person name="Lombard V."/>
            <person name="Magnuson J."/>
            <person name="Maillard F."/>
            <person name="Murat C."/>
            <person name="Nolan M."/>
            <person name="Ohm R.A."/>
            <person name="Pangilinan J."/>
            <person name="Pereira M.F."/>
            <person name="Perotto S."/>
            <person name="Peter M."/>
            <person name="Pfister S."/>
            <person name="Riley R."/>
            <person name="Sitrit Y."/>
            <person name="Stielow J.B."/>
            <person name="Szollosi G."/>
            <person name="Zifcakova L."/>
            <person name="Stursova M."/>
            <person name="Spatafora J.W."/>
            <person name="Tedersoo L."/>
            <person name="Vaario L.M."/>
            <person name="Yamada A."/>
            <person name="Yan M."/>
            <person name="Wang P."/>
            <person name="Xu J."/>
            <person name="Bruns T."/>
            <person name="Baldrian P."/>
            <person name="Vilgalys R."/>
            <person name="Dunand C."/>
            <person name="Henrissat B."/>
            <person name="Grigoriev I.V."/>
            <person name="Hibbett D."/>
            <person name="Nagy L.G."/>
            <person name="Martin F.M."/>
        </authorList>
    </citation>
    <scope>NUCLEOTIDE SEQUENCE</scope>
    <source>
        <strain evidence="1">P2</strain>
    </source>
</reference>
<feature type="non-terminal residue" evidence="1">
    <location>
        <position position="1"/>
    </location>
</feature>
<dbReference type="EMBL" id="MU119062">
    <property type="protein sequence ID" value="KAF9641858.1"/>
    <property type="molecule type" value="Genomic_DNA"/>
</dbReference>
<proteinExistence type="predicted"/>
<keyword evidence="2" id="KW-1185">Reference proteome</keyword>
<reference evidence="1" key="1">
    <citation type="submission" date="2019-10" db="EMBL/GenBank/DDBJ databases">
        <authorList>
            <consortium name="DOE Joint Genome Institute"/>
            <person name="Kuo A."/>
            <person name="Miyauchi S."/>
            <person name="Kiss E."/>
            <person name="Drula E."/>
            <person name="Kohler A."/>
            <person name="Sanchez-Garcia M."/>
            <person name="Andreopoulos B."/>
            <person name="Barry K.W."/>
            <person name="Bonito G."/>
            <person name="Buee M."/>
            <person name="Carver A."/>
            <person name="Chen C."/>
            <person name="Cichocki N."/>
            <person name="Clum A."/>
            <person name="Culley D."/>
            <person name="Crous P.W."/>
            <person name="Fauchery L."/>
            <person name="Girlanda M."/>
            <person name="Hayes R."/>
            <person name="Keri Z."/>
            <person name="Labutti K."/>
            <person name="Lipzen A."/>
            <person name="Lombard V."/>
            <person name="Magnuson J."/>
            <person name="Maillard F."/>
            <person name="Morin E."/>
            <person name="Murat C."/>
            <person name="Nolan M."/>
            <person name="Ohm R."/>
            <person name="Pangilinan J."/>
            <person name="Pereira M."/>
            <person name="Perotto S."/>
            <person name="Peter M."/>
            <person name="Riley R."/>
            <person name="Sitrit Y."/>
            <person name="Stielow B."/>
            <person name="Szollosi G."/>
            <person name="Zifcakova L."/>
            <person name="Stursova M."/>
            <person name="Spatafora J.W."/>
            <person name="Tedersoo L."/>
            <person name="Vaario L.-M."/>
            <person name="Yamada A."/>
            <person name="Yan M."/>
            <person name="Wang P."/>
            <person name="Xu J."/>
            <person name="Bruns T."/>
            <person name="Baldrian P."/>
            <person name="Vilgalys R."/>
            <person name="Henrissat B."/>
            <person name="Grigoriev I.V."/>
            <person name="Hibbett D."/>
            <person name="Nagy L.G."/>
            <person name="Martin F.M."/>
        </authorList>
    </citation>
    <scope>NUCLEOTIDE SEQUENCE</scope>
    <source>
        <strain evidence="1">P2</strain>
    </source>
</reference>
<comment type="caution">
    <text evidence="1">The sequence shown here is derived from an EMBL/GenBank/DDBJ whole genome shotgun (WGS) entry which is preliminary data.</text>
</comment>
<protein>
    <submittedName>
        <fullName evidence="1">Uncharacterized protein</fullName>
    </submittedName>
</protein>
<name>A0ACB6YXP4_THEGA</name>
<organism evidence="1 2">
    <name type="scientific">Thelephora ganbajun</name>
    <name type="common">Ganba fungus</name>
    <dbReference type="NCBI Taxonomy" id="370292"/>
    <lineage>
        <taxon>Eukaryota</taxon>
        <taxon>Fungi</taxon>
        <taxon>Dikarya</taxon>
        <taxon>Basidiomycota</taxon>
        <taxon>Agaricomycotina</taxon>
        <taxon>Agaricomycetes</taxon>
        <taxon>Thelephorales</taxon>
        <taxon>Thelephoraceae</taxon>
        <taxon>Thelephora</taxon>
    </lineage>
</organism>
<dbReference type="Proteomes" id="UP000886501">
    <property type="component" value="Unassembled WGS sequence"/>
</dbReference>
<accession>A0ACB6YXP4</accession>
<gene>
    <name evidence="1" type="ORF">BDM02DRAFT_3200561</name>
</gene>
<evidence type="ECO:0000313" key="1">
    <source>
        <dbReference type="EMBL" id="KAF9641858.1"/>
    </source>
</evidence>
<evidence type="ECO:0000313" key="2">
    <source>
        <dbReference type="Proteomes" id="UP000886501"/>
    </source>
</evidence>